<dbReference type="EnsemblPlants" id="AET4Gv20310500.22">
    <property type="protein sequence ID" value="AET4Gv20310500.22"/>
    <property type="gene ID" value="AET4Gv20310500"/>
</dbReference>
<reference evidence="2" key="2">
    <citation type="journal article" date="2017" name="Nat. Plants">
        <title>The Aegilops tauschii genome reveals multiple impacts of transposons.</title>
        <authorList>
            <person name="Zhao G."/>
            <person name="Zou C."/>
            <person name="Li K."/>
            <person name="Wang K."/>
            <person name="Li T."/>
            <person name="Gao L."/>
            <person name="Zhang X."/>
            <person name="Wang H."/>
            <person name="Yang Z."/>
            <person name="Liu X."/>
            <person name="Jiang W."/>
            <person name="Mao L."/>
            <person name="Kong X."/>
            <person name="Jiao Y."/>
            <person name="Jia J."/>
        </authorList>
    </citation>
    <scope>NUCLEOTIDE SEQUENCE [LARGE SCALE GENOMIC DNA]</scope>
    <source>
        <strain evidence="2">cv. AL8/78</strain>
    </source>
</reference>
<evidence type="ECO:0000313" key="1">
    <source>
        <dbReference type="EnsemblPlants" id="AET4Gv20310500.22"/>
    </source>
</evidence>
<sequence>DAQRNNEVERNDQQGGLVLDMCTCGSWVIFYVHCSHVMGHSNTFVISYL</sequence>
<protein>
    <submittedName>
        <fullName evidence="1">Uncharacterized protein</fullName>
    </submittedName>
</protein>
<organism evidence="1 2">
    <name type="scientific">Aegilops tauschii subsp. strangulata</name>
    <name type="common">Goatgrass</name>
    <dbReference type="NCBI Taxonomy" id="200361"/>
    <lineage>
        <taxon>Eukaryota</taxon>
        <taxon>Viridiplantae</taxon>
        <taxon>Streptophyta</taxon>
        <taxon>Embryophyta</taxon>
        <taxon>Tracheophyta</taxon>
        <taxon>Spermatophyta</taxon>
        <taxon>Magnoliopsida</taxon>
        <taxon>Liliopsida</taxon>
        <taxon>Poales</taxon>
        <taxon>Poaceae</taxon>
        <taxon>BOP clade</taxon>
        <taxon>Pooideae</taxon>
        <taxon>Triticodae</taxon>
        <taxon>Triticeae</taxon>
        <taxon>Triticinae</taxon>
        <taxon>Aegilops</taxon>
    </lineage>
</organism>
<dbReference type="AlphaFoldDB" id="A0A453HV37"/>
<name>A0A453HV37_AEGTS</name>
<evidence type="ECO:0000313" key="2">
    <source>
        <dbReference type="Proteomes" id="UP000015105"/>
    </source>
</evidence>
<dbReference type="Gramene" id="AET4Gv20310500.22">
    <property type="protein sequence ID" value="AET4Gv20310500.22"/>
    <property type="gene ID" value="AET4Gv20310500"/>
</dbReference>
<keyword evidence="2" id="KW-1185">Reference proteome</keyword>
<proteinExistence type="predicted"/>
<reference evidence="1" key="5">
    <citation type="journal article" date="2021" name="G3 (Bethesda)">
        <title>Aegilops tauschii genome assembly Aet v5.0 features greater sequence contiguity and improved annotation.</title>
        <authorList>
            <person name="Wang L."/>
            <person name="Zhu T."/>
            <person name="Rodriguez J.C."/>
            <person name="Deal K.R."/>
            <person name="Dubcovsky J."/>
            <person name="McGuire P.E."/>
            <person name="Lux T."/>
            <person name="Spannagl M."/>
            <person name="Mayer K.F.X."/>
            <person name="Baldrich P."/>
            <person name="Meyers B.C."/>
            <person name="Huo N."/>
            <person name="Gu Y.Q."/>
            <person name="Zhou H."/>
            <person name="Devos K.M."/>
            <person name="Bennetzen J.L."/>
            <person name="Unver T."/>
            <person name="Budak H."/>
            <person name="Gulick P.J."/>
            <person name="Galiba G."/>
            <person name="Kalapos B."/>
            <person name="Nelson D.R."/>
            <person name="Li P."/>
            <person name="You F.M."/>
            <person name="Luo M.C."/>
            <person name="Dvorak J."/>
        </authorList>
    </citation>
    <scope>NUCLEOTIDE SEQUENCE [LARGE SCALE GENOMIC DNA]</scope>
    <source>
        <strain evidence="1">cv. AL8/78</strain>
    </source>
</reference>
<accession>A0A453HV37</accession>
<dbReference type="Proteomes" id="UP000015105">
    <property type="component" value="Chromosome 4D"/>
</dbReference>
<reference evidence="1" key="4">
    <citation type="submission" date="2019-03" db="UniProtKB">
        <authorList>
            <consortium name="EnsemblPlants"/>
        </authorList>
    </citation>
    <scope>IDENTIFICATION</scope>
</reference>
<reference evidence="1" key="3">
    <citation type="journal article" date="2017" name="Nature">
        <title>Genome sequence of the progenitor of the wheat D genome Aegilops tauschii.</title>
        <authorList>
            <person name="Luo M.C."/>
            <person name="Gu Y.Q."/>
            <person name="Puiu D."/>
            <person name="Wang H."/>
            <person name="Twardziok S.O."/>
            <person name="Deal K.R."/>
            <person name="Huo N."/>
            <person name="Zhu T."/>
            <person name="Wang L."/>
            <person name="Wang Y."/>
            <person name="McGuire P.E."/>
            <person name="Liu S."/>
            <person name="Long H."/>
            <person name="Ramasamy R.K."/>
            <person name="Rodriguez J.C."/>
            <person name="Van S.L."/>
            <person name="Yuan L."/>
            <person name="Wang Z."/>
            <person name="Xia Z."/>
            <person name="Xiao L."/>
            <person name="Anderson O.D."/>
            <person name="Ouyang S."/>
            <person name="Liang Y."/>
            <person name="Zimin A.V."/>
            <person name="Pertea G."/>
            <person name="Qi P."/>
            <person name="Bennetzen J.L."/>
            <person name="Dai X."/>
            <person name="Dawson M.W."/>
            <person name="Muller H.G."/>
            <person name="Kugler K."/>
            <person name="Rivarola-Duarte L."/>
            <person name="Spannagl M."/>
            <person name="Mayer K.F.X."/>
            <person name="Lu F.H."/>
            <person name="Bevan M.W."/>
            <person name="Leroy P."/>
            <person name="Li P."/>
            <person name="You F.M."/>
            <person name="Sun Q."/>
            <person name="Liu Z."/>
            <person name="Lyons E."/>
            <person name="Wicker T."/>
            <person name="Salzberg S.L."/>
            <person name="Devos K.M."/>
            <person name="Dvorak J."/>
        </authorList>
    </citation>
    <scope>NUCLEOTIDE SEQUENCE [LARGE SCALE GENOMIC DNA]</scope>
    <source>
        <strain evidence="1">cv. AL8/78</strain>
    </source>
</reference>
<reference evidence="2" key="1">
    <citation type="journal article" date="2014" name="Science">
        <title>Ancient hybridizations among the ancestral genomes of bread wheat.</title>
        <authorList>
            <consortium name="International Wheat Genome Sequencing Consortium,"/>
            <person name="Marcussen T."/>
            <person name="Sandve S.R."/>
            <person name="Heier L."/>
            <person name="Spannagl M."/>
            <person name="Pfeifer M."/>
            <person name="Jakobsen K.S."/>
            <person name="Wulff B.B."/>
            <person name="Steuernagel B."/>
            <person name="Mayer K.F."/>
            <person name="Olsen O.A."/>
        </authorList>
    </citation>
    <scope>NUCLEOTIDE SEQUENCE [LARGE SCALE GENOMIC DNA]</scope>
    <source>
        <strain evidence="2">cv. AL8/78</strain>
    </source>
</reference>